<dbReference type="PANTHER" id="PTHR30055:SF238">
    <property type="entry name" value="MYCOFACTOCIN BIOSYNTHESIS TRANSCRIPTIONAL REGULATOR MFTR-RELATED"/>
    <property type="match status" value="1"/>
</dbReference>
<keyword evidence="7" id="KW-1185">Reference proteome</keyword>
<feature type="DNA-binding region" description="H-T-H motif" evidence="4">
    <location>
        <begin position="32"/>
        <end position="51"/>
    </location>
</feature>
<organism evidence="6 7">
    <name type="scientific">Streptomyces niveus</name>
    <name type="common">Streptomyces spheroides</name>
    <dbReference type="NCBI Taxonomy" id="193462"/>
    <lineage>
        <taxon>Bacteria</taxon>
        <taxon>Bacillati</taxon>
        <taxon>Actinomycetota</taxon>
        <taxon>Actinomycetes</taxon>
        <taxon>Kitasatosporales</taxon>
        <taxon>Streptomycetaceae</taxon>
        <taxon>Streptomyces</taxon>
    </lineage>
</organism>
<dbReference type="Pfam" id="PF17754">
    <property type="entry name" value="TetR_C_14"/>
    <property type="match status" value="1"/>
</dbReference>
<accession>A0ABZ2A4E6</accession>
<dbReference type="Proteomes" id="UP001432209">
    <property type="component" value="Chromosome"/>
</dbReference>
<dbReference type="Gene3D" id="1.10.357.10">
    <property type="entry name" value="Tetracycline Repressor, domain 2"/>
    <property type="match status" value="1"/>
</dbReference>
<evidence type="ECO:0000256" key="1">
    <source>
        <dbReference type="ARBA" id="ARBA00023015"/>
    </source>
</evidence>
<dbReference type="PANTHER" id="PTHR30055">
    <property type="entry name" value="HTH-TYPE TRANSCRIPTIONAL REGULATOR RUTR"/>
    <property type="match status" value="1"/>
</dbReference>
<evidence type="ECO:0000313" key="7">
    <source>
        <dbReference type="Proteomes" id="UP001432209"/>
    </source>
</evidence>
<keyword evidence="1" id="KW-0805">Transcription regulation</keyword>
<proteinExistence type="predicted"/>
<dbReference type="EMBL" id="CP109495">
    <property type="protein sequence ID" value="WUX51797.1"/>
    <property type="molecule type" value="Genomic_DNA"/>
</dbReference>
<dbReference type="PRINTS" id="PR00455">
    <property type="entry name" value="HTHTETR"/>
</dbReference>
<dbReference type="InterPro" id="IPR009057">
    <property type="entry name" value="Homeodomain-like_sf"/>
</dbReference>
<evidence type="ECO:0000256" key="2">
    <source>
        <dbReference type="ARBA" id="ARBA00023125"/>
    </source>
</evidence>
<dbReference type="InterPro" id="IPR001647">
    <property type="entry name" value="HTH_TetR"/>
</dbReference>
<dbReference type="PROSITE" id="PS50977">
    <property type="entry name" value="HTH_TETR_2"/>
    <property type="match status" value="1"/>
</dbReference>
<evidence type="ECO:0000313" key="6">
    <source>
        <dbReference type="EMBL" id="WUX51797.1"/>
    </source>
</evidence>
<name>A0ABZ2A4E6_STRNV</name>
<dbReference type="RefSeq" id="WP_329075480.1">
    <property type="nucleotide sequence ID" value="NZ_CP108849.2"/>
</dbReference>
<gene>
    <name evidence="6" type="ORF">OG442_09755</name>
</gene>
<keyword evidence="2 4" id="KW-0238">DNA-binding</keyword>
<dbReference type="InterPro" id="IPR050109">
    <property type="entry name" value="HTH-type_TetR-like_transc_reg"/>
</dbReference>
<dbReference type="GeneID" id="91345424"/>
<evidence type="ECO:0000259" key="5">
    <source>
        <dbReference type="PROSITE" id="PS50977"/>
    </source>
</evidence>
<dbReference type="SUPFAM" id="SSF46689">
    <property type="entry name" value="Homeodomain-like"/>
    <property type="match status" value="1"/>
</dbReference>
<sequence>MGLRETKMERTRQLIADKAFELFVAQGYEKTTVEQIAAASEVGARTLYRYYATKEALVVDFVEEGLTTALTALVDQPDDVPLPHALHAVFESIERTIAANSGRLIALHEMTGRTAALRARLADQNWHWRQALEREIARRIGDTGPDLVATLTAASTASVVEVVLQKWVDSGGTADVGDIARESLHLLRTHAIPVPTPAPS</sequence>
<evidence type="ECO:0000256" key="4">
    <source>
        <dbReference type="PROSITE-ProRule" id="PRU00335"/>
    </source>
</evidence>
<keyword evidence="3" id="KW-0804">Transcription</keyword>
<evidence type="ECO:0000256" key="3">
    <source>
        <dbReference type="ARBA" id="ARBA00023163"/>
    </source>
</evidence>
<dbReference type="Pfam" id="PF00440">
    <property type="entry name" value="TetR_N"/>
    <property type="match status" value="1"/>
</dbReference>
<dbReference type="InterPro" id="IPR041347">
    <property type="entry name" value="MftR_C"/>
</dbReference>
<dbReference type="Gene3D" id="1.10.10.60">
    <property type="entry name" value="Homeodomain-like"/>
    <property type="match status" value="1"/>
</dbReference>
<reference evidence="6" key="1">
    <citation type="submission" date="2022-10" db="EMBL/GenBank/DDBJ databases">
        <title>The complete genomes of actinobacterial strains from the NBC collection.</title>
        <authorList>
            <person name="Joergensen T.S."/>
            <person name="Alvarez Arevalo M."/>
            <person name="Sterndorff E.B."/>
            <person name="Faurdal D."/>
            <person name="Vuksanovic O."/>
            <person name="Mourched A.-S."/>
            <person name="Charusanti P."/>
            <person name="Shaw S."/>
            <person name="Blin K."/>
            <person name="Weber T."/>
        </authorList>
    </citation>
    <scope>NUCLEOTIDE SEQUENCE</scope>
    <source>
        <strain evidence="6">NBC_01432</strain>
    </source>
</reference>
<protein>
    <submittedName>
        <fullName evidence="6">TetR/AcrR family transcriptional regulator</fullName>
    </submittedName>
</protein>
<feature type="domain" description="HTH tetR-type" evidence="5">
    <location>
        <begin position="9"/>
        <end position="69"/>
    </location>
</feature>